<dbReference type="Proteomes" id="UP000464675">
    <property type="component" value="Chromosome"/>
</dbReference>
<dbReference type="AlphaFoldDB" id="A0A6P1TB72"/>
<keyword evidence="1" id="KW-0732">Signal</keyword>
<evidence type="ECO:0000256" key="1">
    <source>
        <dbReference type="SAM" id="SignalP"/>
    </source>
</evidence>
<dbReference type="Gene3D" id="2.40.160.20">
    <property type="match status" value="1"/>
</dbReference>
<reference evidence="3 6" key="2">
    <citation type="submission" date="2020-08" db="EMBL/GenBank/DDBJ databases">
        <title>Genomic Encyclopedia of Type Strains, Phase IV (KMG-IV): sequencing the most valuable type-strain genomes for metagenomic binning, comparative biology and taxonomic classification.</title>
        <authorList>
            <person name="Goeker M."/>
        </authorList>
    </citation>
    <scope>NUCLEOTIDE SEQUENCE [LARGE SCALE GENOMIC DNA]</scope>
    <source>
        <strain evidence="3 6">DSM 11525</strain>
    </source>
</reference>
<evidence type="ECO:0000313" key="6">
    <source>
        <dbReference type="Proteomes" id="UP000563601"/>
    </source>
</evidence>
<dbReference type="EMBL" id="CP047491">
    <property type="protein sequence ID" value="QHQ39031.1"/>
    <property type="molecule type" value="Genomic_DNA"/>
</dbReference>
<feature type="signal peptide" evidence="1">
    <location>
        <begin position="1"/>
        <end position="22"/>
    </location>
</feature>
<gene>
    <name evidence="4" type="ORF">GTQ55_08575</name>
    <name evidence="3" type="ORF">HNQ53_000677</name>
</gene>
<organism evidence="3 6">
    <name type="scientific">Microbulbifer hydrolyticus</name>
    <dbReference type="NCBI Taxonomy" id="48074"/>
    <lineage>
        <taxon>Bacteria</taxon>
        <taxon>Pseudomonadati</taxon>
        <taxon>Pseudomonadota</taxon>
        <taxon>Gammaproteobacteria</taxon>
        <taxon>Cellvibrionales</taxon>
        <taxon>Microbulbiferaceae</taxon>
        <taxon>Microbulbifer</taxon>
    </lineage>
</organism>
<dbReference type="OrthoDB" id="9810784at2"/>
<name>A0A6P1TB72_9GAMM</name>
<evidence type="ECO:0000259" key="2">
    <source>
        <dbReference type="Pfam" id="PF01617"/>
    </source>
</evidence>
<reference evidence="4 5" key="1">
    <citation type="submission" date="2020-01" db="EMBL/GenBank/DDBJ databases">
        <title>The possibility of degradation of plastic by Microbulbifer hydrolyticus IRE-31.</title>
        <authorList>
            <person name="Liu L."/>
        </authorList>
    </citation>
    <scope>NUCLEOTIDE SEQUENCE [LARGE SCALE GENOMIC DNA]</scope>
    <source>
        <strain evidence="4 5">IRE-31</strain>
    </source>
</reference>
<dbReference type="Pfam" id="PF01617">
    <property type="entry name" value="Surface_Ag_2"/>
    <property type="match status" value="1"/>
</dbReference>
<evidence type="ECO:0000313" key="5">
    <source>
        <dbReference type="Proteomes" id="UP000464675"/>
    </source>
</evidence>
<proteinExistence type="predicted"/>
<keyword evidence="5" id="KW-1185">Reference proteome</keyword>
<dbReference type="InterPro" id="IPR011250">
    <property type="entry name" value="OMP/PagP_B-barrel"/>
</dbReference>
<accession>A0A6P1TB72</accession>
<feature type="chain" id="PRO_5044645600" evidence="1">
    <location>
        <begin position="23"/>
        <end position="258"/>
    </location>
</feature>
<dbReference type="Proteomes" id="UP000563601">
    <property type="component" value="Unassembled WGS sequence"/>
</dbReference>
<evidence type="ECO:0000313" key="4">
    <source>
        <dbReference type="EMBL" id="QHQ39031.1"/>
    </source>
</evidence>
<dbReference type="EMBL" id="JACHHR010000001">
    <property type="protein sequence ID" value="MBB5210489.1"/>
    <property type="molecule type" value="Genomic_DNA"/>
</dbReference>
<feature type="domain" description="Msp4/OMP-like" evidence="2">
    <location>
        <begin position="81"/>
        <end position="224"/>
    </location>
</feature>
<dbReference type="SUPFAM" id="SSF56925">
    <property type="entry name" value="OMPA-like"/>
    <property type="match status" value="1"/>
</dbReference>
<sequence length="258" mass="27699">MFKRTPTAVAVALALSSSAALADGFYVSGTLSYNNMDDTINDGVFTQEFITGPGTTIPAGVALPAGTDVRWKTDVDSGAGVNLALGWRAGQMRFEAEYAYASHDVDRHYGVSAAGIALGDEDAGVLVSGAPGNLGISVADLVNDGRGDFTADYLFFNAFYDFDAGWALNPYLGAGIGNAWVDVDYSPSNVSIIDDDDSVLAYQLMAGLNYQCNDQLEYFGGLRWRQTEDLEISSNLLPANFEIENESWMAEVGVRWSF</sequence>
<dbReference type="RefSeq" id="WP_161858357.1">
    <property type="nucleotide sequence ID" value="NZ_CP047491.1"/>
</dbReference>
<evidence type="ECO:0000313" key="3">
    <source>
        <dbReference type="EMBL" id="MBB5210489.1"/>
    </source>
</evidence>
<dbReference type="InterPro" id="IPR002566">
    <property type="entry name" value="Msp4_OMP-like"/>
</dbReference>
<protein>
    <submittedName>
        <fullName evidence="3">Opacity protein-like surface antigen</fullName>
    </submittedName>
    <submittedName>
        <fullName evidence="4">Outer membrane beta-barrel protein</fullName>
    </submittedName>
</protein>